<organism evidence="2 3">
    <name type="scientific">Phytophthora infestans</name>
    <name type="common">Potato late blight agent</name>
    <name type="synonym">Botrytis infestans</name>
    <dbReference type="NCBI Taxonomy" id="4787"/>
    <lineage>
        <taxon>Eukaryota</taxon>
        <taxon>Sar</taxon>
        <taxon>Stramenopiles</taxon>
        <taxon>Oomycota</taxon>
        <taxon>Peronosporomycetes</taxon>
        <taxon>Peronosporales</taxon>
        <taxon>Peronosporaceae</taxon>
        <taxon>Phytophthora</taxon>
    </lineage>
</organism>
<proteinExistence type="predicted"/>
<evidence type="ECO:0000313" key="2">
    <source>
        <dbReference type="EMBL" id="KAF4032130.1"/>
    </source>
</evidence>
<accession>A0A833SUF8</accession>
<evidence type="ECO:0000313" key="3">
    <source>
        <dbReference type="Proteomes" id="UP000602510"/>
    </source>
</evidence>
<dbReference type="AlphaFoldDB" id="A0A833SUF8"/>
<sequence length="535" mass="62079">MEPLTLTEMYEYLRSELKGLDLGQALEVESAKEPAEPLSTDRKHDPELQVEEMEQLMRLFLTEIEDDKTNARKWRARLHDLTRFIYKSRRSLVETIEVNVRAAKAKPKQAANPWMERIAQRAPMQEEDDEMNGRAAPSTFRFLTSSYGPKEIDELRRICEMRYVFPSRLRPPSKLEWKVVKGILEGTILCLAKLLDFLKRVCTNVALRVVQNTIRVQVEGDLMLMLSPDGMDPEKVAQMLQEAKLICYDQDHHTVHIICWTREMATKWGNEFTSLSFHFFAHQDEEPLSEDHMQRATQMWARQVGADGIRNEQPHDRYHVRLLNISRFMDEAAIDAFIQQQFAGVYTTWQEPSDGNQALQTDTWEIFFRGPHCPLFLKGKRFINWTGGKILVHHVSNNRTSPCFSCGGNSHLRTACKVHDRFWRNNYSIVVSAEEIGRLPRQTSTVTSLEDLSSYWVDETKISDKIQEDQTENKSIKWILSRKKEEVVRNAEEKSGHDVRLESRWKTAGQPKAKKKKSQGSQQNSWTGEEGHTTV</sequence>
<dbReference type="EMBL" id="WSZM01000511">
    <property type="protein sequence ID" value="KAF4032130.1"/>
    <property type="molecule type" value="Genomic_DNA"/>
</dbReference>
<feature type="compositionally biased region" description="Basic and acidic residues" evidence="1">
    <location>
        <begin position="489"/>
        <end position="505"/>
    </location>
</feature>
<gene>
    <name evidence="2" type="ORF">GN244_ATG15997</name>
</gene>
<reference evidence="2" key="1">
    <citation type="submission" date="2020-04" db="EMBL/GenBank/DDBJ databases">
        <title>Hybrid Assembly of Korean Phytophthora infestans isolates.</title>
        <authorList>
            <person name="Prokchorchik M."/>
            <person name="Lee Y."/>
            <person name="Seo J."/>
            <person name="Cho J.-H."/>
            <person name="Park Y.-E."/>
            <person name="Jang D.-C."/>
            <person name="Im J.-S."/>
            <person name="Choi J.-G."/>
            <person name="Park H.-J."/>
            <person name="Lee G.-B."/>
            <person name="Lee Y.-G."/>
            <person name="Hong S.-Y."/>
            <person name="Cho K."/>
            <person name="Sohn K.H."/>
        </authorList>
    </citation>
    <scope>NUCLEOTIDE SEQUENCE</scope>
    <source>
        <strain evidence="2">KR_1_A1</strain>
    </source>
</reference>
<evidence type="ECO:0000256" key="1">
    <source>
        <dbReference type="SAM" id="MobiDB-lite"/>
    </source>
</evidence>
<protein>
    <submittedName>
        <fullName evidence="2">Uncharacterized protein</fullName>
    </submittedName>
</protein>
<keyword evidence="3" id="KW-1185">Reference proteome</keyword>
<comment type="caution">
    <text evidence="2">The sequence shown here is derived from an EMBL/GenBank/DDBJ whole genome shotgun (WGS) entry which is preliminary data.</text>
</comment>
<dbReference type="Proteomes" id="UP000602510">
    <property type="component" value="Unassembled WGS sequence"/>
</dbReference>
<name>A0A833SUF8_PHYIN</name>
<feature type="region of interest" description="Disordered" evidence="1">
    <location>
        <begin position="489"/>
        <end position="535"/>
    </location>
</feature>